<dbReference type="SMART" id="SM00855">
    <property type="entry name" value="PGAM"/>
    <property type="match status" value="1"/>
</dbReference>
<dbReference type="AlphaFoldDB" id="A0A2N1JDF8"/>
<dbReference type="InterPro" id="IPR051695">
    <property type="entry name" value="Phosphoglycerate_Mutase"/>
</dbReference>
<dbReference type="CDD" id="cd07067">
    <property type="entry name" value="HP_PGM_like"/>
    <property type="match status" value="1"/>
</dbReference>
<dbReference type="GO" id="GO:0045820">
    <property type="term" value="P:negative regulation of glycolytic process"/>
    <property type="evidence" value="ECO:0007669"/>
    <property type="project" value="TreeGrafter"/>
</dbReference>
<dbReference type="STRING" id="2020962.A0A2N1JDF8"/>
<protein>
    <submittedName>
        <fullName evidence="3">Uncharacterized protein</fullName>
    </submittedName>
</protein>
<proteinExistence type="predicted"/>
<dbReference type="Proteomes" id="UP000232875">
    <property type="component" value="Unassembled WGS sequence"/>
</dbReference>
<dbReference type="GO" id="GO:0043456">
    <property type="term" value="P:regulation of pentose-phosphate shunt"/>
    <property type="evidence" value="ECO:0007669"/>
    <property type="project" value="TreeGrafter"/>
</dbReference>
<dbReference type="PANTHER" id="PTHR46517:SF1">
    <property type="entry name" value="FRUCTOSE-2,6-BISPHOSPHATASE TIGAR"/>
    <property type="match status" value="1"/>
</dbReference>
<dbReference type="PANTHER" id="PTHR46517">
    <property type="entry name" value="FRUCTOSE-2,6-BISPHOSPHATASE TIGAR"/>
    <property type="match status" value="1"/>
</dbReference>
<evidence type="ECO:0000256" key="2">
    <source>
        <dbReference type="SAM" id="MobiDB-lite"/>
    </source>
</evidence>
<keyword evidence="4" id="KW-1185">Reference proteome</keyword>
<accession>A0A2N1JDF8</accession>
<dbReference type="GO" id="GO:0004331">
    <property type="term" value="F:fructose-2,6-bisphosphate 2-phosphatase activity"/>
    <property type="evidence" value="ECO:0007669"/>
    <property type="project" value="TreeGrafter"/>
</dbReference>
<keyword evidence="1" id="KW-0378">Hydrolase</keyword>
<evidence type="ECO:0000313" key="4">
    <source>
        <dbReference type="Proteomes" id="UP000232875"/>
    </source>
</evidence>
<name>A0A2N1JDF8_9BASI</name>
<dbReference type="EMBL" id="KZ454989">
    <property type="protein sequence ID" value="PKI84562.1"/>
    <property type="molecule type" value="Genomic_DNA"/>
</dbReference>
<dbReference type="InterPro" id="IPR029033">
    <property type="entry name" value="His_PPase_superfam"/>
</dbReference>
<dbReference type="GO" id="GO:0005829">
    <property type="term" value="C:cytosol"/>
    <property type="evidence" value="ECO:0007669"/>
    <property type="project" value="TreeGrafter"/>
</dbReference>
<dbReference type="SUPFAM" id="SSF53254">
    <property type="entry name" value="Phosphoglycerate mutase-like"/>
    <property type="match status" value="1"/>
</dbReference>
<reference evidence="3 4" key="1">
    <citation type="submission" date="2017-10" db="EMBL/GenBank/DDBJ databases">
        <title>A novel species of cold-tolerant Malassezia isolated from bats.</title>
        <authorList>
            <person name="Lorch J.M."/>
            <person name="Palmer J.M."/>
            <person name="Vanderwolf K.J."/>
            <person name="Schmidt K.Z."/>
            <person name="Verant M.L."/>
            <person name="Weller T.J."/>
            <person name="Blehert D.S."/>
        </authorList>
    </citation>
    <scope>NUCLEOTIDE SEQUENCE [LARGE SCALE GENOMIC DNA]</scope>
    <source>
        <strain evidence="3 4">NWHC:44797-103</strain>
    </source>
</reference>
<dbReference type="Gene3D" id="3.40.50.1240">
    <property type="entry name" value="Phosphoglycerate mutase-like"/>
    <property type="match status" value="1"/>
</dbReference>
<dbReference type="Pfam" id="PF00300">
    <property type="entry name" value="His_Phos_1"/>
    <property type="match status" value="1"/>
</dbReference>
<dbReference type="InterPro" id="IPR013078">
    <property type="entry name" value="His_Pase_superF_clade-1"/>
</dbReference>
<sequence>MPASPPVAFLTLVRHAQSEANAQRVLQGITDAPLSRNGVQQVQRLEAAWRPCDEAANSFGLPQPHLIVASPIGRARKTSDAIAQGCSIAVSDDTGTTYASRVASVPAPTEALEATVLLDAGLSERHFGKAEGTRQGKPVDGFPCVTKERGDTQASFTKRVALASQKWIQWLVAYAAHCAGQQSSTFEKRARSDDDNVPHLVLVSHGQWINAFLSIHAPHLRRGADAFYIRSENTGLFTLAVHLDETKTPYLRVIKQNETSHLDGLLPPRKKARGAQSTTLTTLWHPAPRGNMQGEQTRK</sequence>
<evidence type="ECO:0000256" key="1">
    <source>
        <dbReference type="ARBA" id="ARBA00022801"/>
    </source>
</evidence>
<evidence type="ECO:0000313" key="3">
    <source>
        <dbReference type="EMBL" id="PKI84562.1"/>
    </source>
</evidence>
<gene>
    <name evidence="3" type="ORF">MVES_001585</name>
</gene>
<dbReference type="OrthoDB" id="354304at2759"/>
<organism evidence="3 4">
    <name type="scientific">Malassezia vespertilionis</name>
    <dbReference type="NCBI Taxonomy" id="2020962"/>
    <lineage>
        <taxon>Eukaryota</taxon>
        <taxon>Fungi</taxon>
        <taxon>Dikarya</taxon>
        <taxon>Basidiomycota</taxon>
        <taxon>Ustilaginomycotina</taxon>
        <taxon>Malasseziomycetes</taxon>
        <taxon>Malasseziales</taxon>
        <taxon>Malasseziaceae</taxon>
        <taxon>Malassezia</taxon>
    </lineage>
</organism>
<feature type="region of interest" description="Disordered" evidence="2">
    <location>
        <begin position="262"/>
        <end position="299"/>
    </location>
</feature>